<proteinExistence type="predicted"/>
<feature type="non-terminal residue" evidence="1">
    <location>
        <position position="1"/>
    </location>
</feature>
<accession>A0AAE0FBC3</accession>
<reference evidence="1 2" key="1">
    <citation type="journal article" date="2015" name="Genome Biol. Evol.">
        <title>Comparative Genomics of a Bacterivorous Green Alga Reveals Evolutionary Causalities and Consequences of Phago-Mixotrophic Mode of Nutrition.</title>
        <authorList>
            <person name="Burns J.A."/>
            <person name="Paasch A."/>
            <person name="Narechania A."/>
            <person name="Kim E."/>
        </authorList>
    </citation>
    <scope>NUCLEOTIDE SEQUENCE [LARGE SCALE GENOMIC DNA]</scope>
    <source>
        <strain evidence="1 2">PLY_AMNH</strain>
    </source>
</reference>
<dbReference type="AlphaFoldDB" id="A0AAE0FBC3"/>
<sequence>SSGTSSVGNPSHLALALGSRRPNQGRLGSNGETLTATDLGCLPFYYEKDQRWCYQPSKYIQKVDAMDLRARLKMKYDEVLAGRQAAPLLMLSDLTCKVEKFYPVTDGEGGYGEVFSTNAAAG</sequence>
<organism evidence="1 2">
    <name type="scientific">Cymbomonas tetramitiformis</name>
    <dbReference type="NCBI Taxonomy" id="36881"/>
    <lineage>
        <taxon>Eukaryota</taxon>
        <taxon>Viridiplantae</taxon>
        <taxon>Chlorophyta</taxon>
        <taxon>Pyramimonadophyceae</taxon>
        <taxon>Pyramimonadales</taxon>
        <taxon>Pyramimonadaceae</taxon>
        <taxon>Cymbomonas</taxon>
    </lineage>
</organism>
<protein>
    <submittedName>
        <fullName evidence="1">Uncharacterized protein</fullName>
    </submittedName>
</protein>
<evidence type="ECO:0000313" key="2">
    <source>
        <dbReference type="Proteomes" id="UP001190700"/>
    </source>
</evidence>
<dbReference type="Proteomes" id="UP001190700">
    <property type="component" value="Unassembled WGS sequence"/>
</dbReference>
<keyword evidence="2" id="KW-1185">Reference proteome</keyword>
<dbReference type="EMBL" id="LGRX02021564">
    <property type="protein sequence ID" value="KAK3256542.1"/>
    <property type="molecule type" value="Genomic_DNA"/>
</dbReference>
<comment type="caution">
    <text evidence="1">The sequence shown here is derived from an EMBL/GenBank/DDBJ whole genome shotgun (WGS) entry which is preliminary data.</text>
</comment>
<evidence type="ECO:0000313" key="1">
    <source>
        <dbReference type="EMBL" id="KAK3256542.1"/>
    </source>
</evidence>
<name>A0AAE0FBC3_9CHLO</name>
<gene>
    <name evidence="1" type="ORF">CYMTET_34327</name>
</gene>